<keyword evidence="2" id="KW-1185">Reference proteome</keyword>
<dbReference type="EMBL" id="CAJVQC010000552">
    <property type="protein sequence ID" value="CAG8473953.1"/>
    <property type="molecule type" value="Genomic_DNA"/>
</dbReference>
<sequence>AHHRFTAEEPDWGFTRFYDLKKLFVATTHRRRPLIENYDACNITAFVRIIKDSTGVLWRDLTNYDSKKETGYVALKEQGSTSYLNAELQLLYSIKYFRKAIYQIFTEEDEPNKSIPLAMQRIFYQLQILDTPVETTELTKSFGLDSVDDYIQYDVQEFDRMLLDCLENKMKNTYADGAISKLFAGEMKNYVRCINVDYESSCIEDYYGNIQLEVKGCKTLNDSFLKYIREESCEGNNKYQTETYGLQINDRYEYPMEIDLQGYLSSDSDKSKSYNYLLHGVIVHVGDFHGGTYYIFLKPEKNGKWFKFNDEKIIPVIDKEVLENNYGGKDPNVDINVTACSLIYIRESDIDFVLSPILDEDIPEHLEKSFEEEKALLNQKEKEAVERHLYLPTKVVTLDTFESHQGFDLANLDDRQYPISEVLQFNVLKSDTYKDFKAMVAQKVGIPIEQIRFWPLINRQNKTVRPDVPIADVLLGMTMEEIHKKFMPSSNELKFFLEVAHKRINSKEWFPPYEDSSDILVFIKYFDPDKQSLKGVCYFYVQKYGKVGDIIPILCEKKNFPPDTPLKIYEEIKPSMIEEMKPKLTFHISEIQHGDIICFQKALTEQKAQEYFTAGYYRNIPQFYESLSLRIVVRFKPRHKDREPKSEFELTLNKRNTYDEVVKHAADFLNTDPLKLQFGTAYPTNGTYKAVLKRVANQTLSEMLQTAYLPSPPNLLYYEILDVNIIELENNTLFKIYWLGTTIKKEEVIDVLIPKNGTINDISKVIVQKLSLPITWIRLYDTCNFKIQNEYNFDDPIDKIQEVTLYAEEIPQEEFEICGDDKIIQVFHFTKEPFCAHGIPFKFVIKADEPFSQTKLRLQLRLGMNEKDFSKVKIAIVQPESYEDPEYISIDDDDFILSNYDFIDDELLGLDYQETKTGRAGIVGGEKAIFIRG</sequence>
<feature type="non-terminal residue" evidence="1">
    <location>
        <position position="1"/>
    </location>
</feature>
<accession>A0ACA9KIQ3</accession>
<name>A0ACA9KIQ3_9GLOM</name>
<reference evidence="1" key="1">
    <citation type="submission" date="2021-06" db="EMBL/GenBank/DDBJ databases">
        <authorList>
            <person name="Kallberg Y."/>
            <person name="Tangrot J."/>
            <person name="Rosling A."/>
        </authorList>
    </citation>
    <scope>NUCLEOTIDE SEQUENCE</scope>
    <source>
        <strain evidence="1">MA461A</strain>
    </source>
</reference>
<proteinExistence type="predicted"/>
<comment type="caution">
    <text evidence="1">The sequence shown here is derived from an EMBL/GenBank/DDBJ whole genome shotgun (WGS) entry which is preliminary data.</text>
</comment>
<protein>
    <submittedName>
        <fullName evidence="1">35423_t:CDS:1</fullName>
    </submittedName>
</protein>
<gene>
    <name evidence="1" type="ORF">RPERSI_LOCUS701</name>
</gene>
<organism evidence="1 2">
    <name type="scientific">Racocetra persica</name>
    <dbReference type="NCBI Taxonomy" id="160502"/>
    <lineage>
        <taxon>Eukaryota</taxon>
        <taxon>Fungi</taxon>
        <taxon>Fungi incertae sedis</taxon>
        <taxon>Mucoromycota</taxon>
        <taxon>Glomeromycotina</taxon>
        <taxon>Glomeromycetes</taxon>
        <taxon>Diversisporales</taxon>
        <taxon>Gigasporaceae</taxon>
        <taxon>Racocetra</taxon>
    </lineage>
</organism>
<evidence type="ECO:0000313" key="1">
    <source>
        <dbReference type="EMBL" id="CAG8473953.1"/>
    </source>
</evidence>
<dbReference type="Proteomes" id="UP000789920">
    <property type="component" value="Unassembled WGS sequence"/>
</dbReference>
<evidence type="ECO:0000313" key="2">
    <source>
        <dbReference type="Proteomes" id="UP000789920"/>
    </source>
</evidence>